<reference evidence="1" key="1">
    <citation type="journal article" date="2014" name="Front. Microbiol.">
        <title>High frequency of phylogenetically diverse reductive dehalogenase-homologous genes in deep subseafloor sedimentary metagenomes.</title>
        <authorList>
            <person name="Kawai M."/>
            <person name="Futagami T."/>
            <person name="Toyoda A."/>
            <person name="Takaki Y."/>
            <person name="Nishi S."/>
            <person name="Hori S."/>
            <person name="Arai W."/>
            <person name="Tsubouchi T."/>
            <person name="Morono Y."/>
            <person name="Uchiyama I."/>
            <person name="Ito T."/>
            <person name="Fujiyama A."/>
            <person name="Inagaki F."/>
            <person name="Takami H."/>
        </authorList>
    </citation>
    <scope>NUCLEOTIDE SEQUENCE</scope>
    <source>
        <strain evidence="1">Expedition CK06-06</strain>
    </source>
</reference>
<comment type="caution">
    <text evidence="1">The sequence shown here is derived from an EMBL/GenBank/DDBJ whole genome shotgun (WGS) entry which is preliminary data.</text>
</comment>
<dbReference type="AlphaFoldDB" id="X1LR96"/>
<feature type="non-terminal residue" evidence="1">
    <location>
        <position position="1"/>
    </location>
</feature>
<sequence length="71" mass="8269">FEYQGKQHFEPIEYFGGEPGLKEIKKRDRIKKTKCTKNKVKLFCIKEGYDFKQVKAIIDEYINCSLSSSSG</sequence>
<gene>
    <name evidence="1" type="ORF">S06H3_08391</name>
</gene>
<protein>
    <submittedName>
        <fullName evidence="1">Uncharacterized protein</fullName>
    </submittedName>
</protein>
<evidence type="ECO:0000313" key="1">
    <source>
        <dbReference type="EMBL" id="GAI08336.1"/>
    </source>
</evidence>
<organism evidence="1">
    <name type="scientific">marine sediment metagenome</name>
    <dbReference type="NCBI Taxonomy" id="412755"/>
    <lineage>
        <taxon>unclassified sequences</taxon>
        <taxon>metagenomes</taxon>
        <taxon>ecological metagenomes</taxon>
    </lineage>
</organism>
<dbReference type="EMBL" id="BARV01003533">
    <property type="protein sequence ID" value="GAI08336.1"/>
    <property type="molecule type" value="Genomic_DNA"/>
</dbReference>
<proteinExistence type="predicted"/>
<accession>X1LR96</accession>
<name>X1LR96_9ZZZZ</name>